<dbReference type="RefSeq" id="WP_344101013.1">
    <property type="nucleotide sequence ID" value="NZ_BAAANL010000002.1"/>
</dbReference>
<evidence type="ECO:0000256" key="1">
    <source>
        <dbReference type="SAM" id="Coils"/>
    </source>
</evidence>
<feature type="compositionally biased region" description="Pro residues" evidence="2">
    <location>
        <begin position="1"/>
        <end position="10"/>
    </location>
</feature>
<feature type="coiled-coil region" evidence="1">
    <location>
        <begin position="119"/>
        <end position="153"/>
    </location>
</feature>
<keyword evidence="3" id="KW-0812">Transmembrane</keyword>
<keyword evidence="5" id="KW-1185">Reference proteome</keyword>
<reference evidence="5" key="1">
    <citation type="journal article" date="2019" name="Int. J. Syst. Evol. Microbiol.">
        <title>The Global Catalogue of Microorganisms (GCM) 10K type strain sequencing project: providing services to taxonomists for standard genome sequencing and annotation.</title>
        <authorList>
            <consortium name="The Broad Institute Genomics Platform"/>
            <consortium name="The Broad Institute Genome Sequencing Center for Infectious Disease"/>
            <person name="Wu L."/>
            <person name="Ma J."/>
        </authorList>
    </citation>
    <scope>NUCLEOTIDE SEQUENCE [LARGE SCALE GENOMIC DNA]</scope>
    <source>
        <strain evidence="5">JCM 14326</strain>
    </source>
</reference>
<feature type="compositionally biased region" description="Pro residues" evidence="2">
    <location>
        <begin position="28"/>
        <end position="50"/>
    </location>
</feature>
<accession>A0ABP4ZLR7</accession>
<protein>
    <submittedName>
        <fullName evidence="4">Uncharacterized protein</fullName>
    </submittedName>
</protein>
<evidence type="ECO:0000256" key="3">
    <source>
        <dbReference type="SAM" id="Phobius"/>
    </source>
</evidence>
<keyword evidence="1" id="KW-0175">Coiled coil</keyword>
<sequence length="241" mass="25149">MSHPYEPGPQGPGNVPDQPTQQFAAPQPAQPPVQQPQQPGYPPQPAPPQQTVPGAYQPQPQPMYPAPAGAGQYPPAGPGAGTGAPGFLGRQWPALLLGALLLAAIVTGSALWANASNRAAGLEEELAAVTAARDQAQVDIEDLESEISGLSGDVSACGEAVKDGNKVANQYDKLITETDAVFADIANALASTTVYDARRYLNKAEVHQEKAELLAEKVDQLHAEFKQSAEGCQAKDPAQES</sequence>
<feature type="region of interest" description="Disordered" evidence="2">
    <location>
        <begin position="1"/>
        <end position="78"/>
    </location>
</feature>
<keyword evidence="3" id="KW-0472">Membrane</keyword>
<proteinExistence type="predicted"/>
<dbReference type="Proteomes" id="UP001501094">
    <property type="component" value="Unassembled WGS sequence"/>
</dbReference>
<comment type="caution">
    <text evidence="4">The sequence shown here is derived from an EMBL/GenBank/DDBJ whole genome shotgun (WGS) entry which is preliminary data.</text>
</comment>
<keyword evidence="3" id="KW-1133">Transmembrane helix</keyword>
<dbReference type="SUPFAM" id="SSF81995">
    <property type="entry name" value="beta-sandwich domain of Sec23/24"/>
    <property type="match status" value="1"/>
</dbReference>
<dbReference type="EMBL" id="BAAANL010000002">
    <property type="protein sequence ID" value="GAA1857856.1"/>
    <property type="molecule type" value="Genomic_DNA"/>
</dbReference>
<organism evidence="4 5">
    <name type="scientific">Myceligenerans crystallogenes</name>
    <dbReference type="NCBI Taxonomy" id="316335"/>
    <lineage>
        <taxon>Bacteria</taxon>
        <taxon>Bacillati</taxon>
        <taxon>Actinomycetota</taxon>
        <taxon>Actinomycetes</taxon>
        <taxon>Micrococcales</taxon>
        <taxon>Promicromonosporaceae</taxon>
        <taxon>Myceligenerans</taxon>
    </lineage>
</organism>
<evidence type="ECO:0000313" key="4">
    <source>
        <dbReference type="EMBL" id="GAA1857856.1"/>
    </source>
</evidence>
<feature type="coiled-coil region" evidence="1">
    <location>
        <begin position="197"/>
        <end position="224"/>
    </location>
</feature>
<feature type="compositionally biased region" description="Low complexity" evidence="2">
    <location>
        <begin position="18"/>
        <end position="27"/>
    </location>
</feature>
<evidence type="ECO:0000313" key="5">
    <source>
        <dbReference type="Proteomes" id="UP001501094"/>
    </source>
</evidence>
<evidence type="ECO:0000256" key="2">
    <source>
        <dbReference type="SAM" id="MobiDB-lite"/>
    </source>
</evidence>
<gene>
    <name evidence="4" type="ORF">GCM10009751_14150</name>
</gene>
<name>A0ABP4ZLR7_9MICO</name>
<feature type="transmembrane region" description="Helical" evidence="3">
    <location>
        <begin position="92"/>
        <end position="113"/>
    </location>
</feature>